<dbReference type="PANTHER" id="PTHR36174:SF1">
    <property type="entry name" value="LIPID II:GLYCINE GLYCYLTRANSFERASE"/>
    <property type="match status" value="1"/>
</dbReference>
<evidence type="ECO:0000256" key="1">
    <source>
        <dbReference type="ARBA" id="ARBA00009943"/>
    </source>
</evidence>
<dbReference type="GO" id="GO:0071555">
    <property type="term" value="P:cell wall organization"/>
    <property type="evidence" value="ECO:0007669"/>
    <property type="project" value="UniProtKB-KW"/>
</dbReference>
<gene>
    <name evidence="7" type="ORF">A3J46_04550</name>
</gene>
<evidence type="ECO:0000313" key="7">
    <source>
        <dbReference type="EMBL" id="OGN09242.1"/>
    </source>
</evidence>
<proteinExistence type="inferred from homology"/>
<keyword evidence="6" id="KW-0961">Cell wall biogenesis/degradation</keyword>
<keyword evidence="5" id="KW-0012">Acyltransferase</keyword>
<dbReference type="Gene3D" id="3.40.630.30">
    <property type="match status" value="1"/>
</dbReference>
<dbReference type="Pfam" id="PF02388">
    <property type="entry name" value="FemAB"/>
    <property type="match status" value="3"/>
</dbReference>
<keyword evidence="2" id="KW-0808">Transferase</keyword>
<evidence type="ECO:0000256" key="6">
    <source>
        <dbReference type="ARBA" id="ARBA00023316"/>
    </source>
</evidence>
<dbReference type="SUPFAM" id="SSF55729">
    <property type="entry name" value="Acyl-CoA N-acyltransferases (Nat)"/>
    <property type="match status" value="2"/>
</dbReference>
<dbReference type="EMBL" id="MGJP01000040">
    <property type="protein sequence ID" value="OGN09242.1"/>
    <property type="molecule type" value="Genomic_DNA"/>
</dbReference>
<keyword evidence="4" id="KW-0573">Peptidoglycan synthesis</keyword>
<comment type="similarity">
    <text evidence="1">Belongs to the FemABX family.</text>
</comment>
<dbReference type="GO" id="GO:0009252">
    <property type="term" value="P:peptidoglycan biosynthetic process"/>
    <property type="evidence" value="ECO:0007669"/>
    <property type="project" value="UniProtKB-KW"/>
</dbReference>
<dbReference type="PROSITE" id="PS51191">
    <property type="entry name" value="FEMABX"/>
    <property type="match status" value="1"/>
</dbReference>
<dbReference type="InterPro" id="IPR016181">
    <property type="entry name" value="Acyl_CoA_acyltransferase"/>
</dbReference>
<sequence length="303" mass="35614">MKSFLQTEEWAEFQESLGRPTWLVDTGKIAALIVKHDLRFGKNYLYVPHGPVISFDHIQGGLRDEVNGFIQKIKDLAKKEKAIFVKLEPLSDVVMELIFRRGFKKSTKNIQPRRTVIIDLKKSEQELLGALHHKTRYNVNLALKKNLDFKESGDIEAFWKLLKKTSEKDKFSPHKRSYYENLSEFFKDRNIKTKLVLVYHEDKPIAGAILIFYENIAYYLHGAMDRKYKNLMAPYMMHWKIIMLAKSLGCEYYDFWGIDSGKWPGVTRFKLGWGGRVIEHPGSFDLPISGFWYFVYKIIRKIF</sequence>
<protein>
    <recommendedName>
        <fullName evidence="9">BioF2-like acetyltransferase domain-containing protein</fullName>
    </recommendedName>
</protein>
<evidence type="ECO:0000313" key="8">
    <source>
        <dbReference type="Proteomes" id="UP000177167"/>
    </source>
</evidence>
<organism evidence="7 8">
    <name type="scientific">Candidatus Yanofskybacteria bacterium RIFCSPHIGHO2_02_FULL_41_11</name>
    <dbReference type="NCBI Taxonomy" id="1802675"/>
    <lineage>
        <taxon>Bacteria</taxon>
        <taxon>Candidatus Yanofskyibacteriota</taxon>
    </lineage>
</organism>
<dbReference type="InterPro" id="IPR050644">
    <property type="entry name" value="PG_Glycine_Bridge_Synth"/>
</dbReference>
<dbReference type="PANTHER" id="PTHR36174">
    <property type="entry name" value="LIPID II:GLYCINE GLYCYLTRANSFERASE"/>
    <property type="match status" value="1"/>
</dbReference>
<name>A0A1F8F7X1_9BACT</name>
<evidence type="ECO:0000256" key="2">
    <source>
        <dbReference type="ARBA" id="ARBA00022679"/>
    </source>
</evidence>
<dbReference type="GO" id="GO:0008360">
    <property type="term" value="P:regulation of cell shape"/>
    <property type="evidence" value="ECO:0007669"/>
    <property type="project" value="UniProtKB-KW"/>
</dbReference>
<reference evidence="7 8" key="1">
    <citation type="journal article" date="2016" name="Nat. Commun.">
        <title>Thousands of microbial genomes shed light on interconnected biogeochemical processes in an aquifer system.</title>
        <authorList>
            <person name="Anantharaman K."/>
            <person name="Brown C.T."/>
            <person name="Hug L.A."/>
            <person name="Sharon I."/>
            <person name="Castelle C.J."/>
            <person name="Probst A.J."/>
            <person name="Thomas B.C."/>
            <person name="Singh A."/>
            <person name="Wilkins M.J."/>
            <person name="Karaoz U."/>
            <person name="Brodie E.L."/>
            <person name="Williams K.H."/>
            <person name="Hubbard S.S."/>
            <person name="Banfield J.F."/>
        </authorList>
    </citation>
    <scope>NUCLEOTIDE SEQUENCE [LARGE SCALE GENOMIC DNA]</scope>
</reference>
<evidence type="ECO:0008006" key="9">
    <source>
        <dbReference type="Google" id="ProtNLM"/>
    </source>
</evidence>
<comment type="caution">
    <text evidence="7">The sequence shown here is derived from an EMBL/GenBank/DDBJ whole genome shotgun (WGS) entry which is preliminary data.</text>
</comment>
<dbReference type="Proteomes" id="UP000177167">
    <property type="component" value="Unassembled WGS sequence"/>
</dbReference>
<dbReference type="AlphaFoldDB" id="A0A1F8F7X1"/>
<evidence type="ECO:0000256" key="3">
    <source>
        <dbReference type="ARBA" id="ARBA00022960"/>
    </source>
</evidence>
<keyword evidence="3" id="KW-0133">Cell shape</keyword>
<evidence type="ECO:0000256" key="4">
    <source>
        <dbReference type="ARBA" id="ARBA00022984"/>
    </source>
</evidence>
<dbReference type="GO" id="GO:0016755">
    <property type="term" value="F:aminoacyltransferase activity"/>
    <property type="evidence" value="ECO:0007669"/>
    <property type="project" value="InterPro"/>
</dbReference>
<accession>A0A1F8F7X1</accession>
<dbReference type="InterPro" id="IPR003447">
    <property type="entry name" value="FEMABX"/>
</dbReference>
<evidence type="ECO:0000256" key="5">
    <source>
        <dbReference type="ARBA" id="ARBA00023315"/>
    </source>
</evidence>